<evidence type="ECO:0000313" key="2">
    <source>
        <dbReference type="EMBL" id="MCT4795252.1"/>
    </source>
</evidence>
<keyword evidence="3" id="KW-1185">Reference proteome</keyword>
<evidence type="ECO:0000256" key="1">
    <source>
        <dbReference type="SAM" id="MobiDB-lite"/>
    </source>
</evidence>
<protein>
    <recommendedName>
        <fullName evidence="4">Lipoprotein</fullName>
    </recommendedName>
</protein>
<dbReference type="EMBL" id="JANIEK010000021">
    <property type="protein sequence ID" value="MCT4795252.1"/>
    <property type="molecule type" value="Genomic_DNA"/>
</dbReference>
<organism evidence="2 3">
    <name type="scientific">Exiguobacterium alkaliphilum</name>
    <dbReference type="NCBI Taxonomy" id="1428684"/>
    <lineage>
        <taxon>Bacteria</taxon>
        <taxon>Bacillati</taxon>
        <taxon>Bacillota</taxon>
        <taxon>Bacilli</taxon>
        <taxon>Bacillales</taxon>
        <taxon>Bacillales Family XII. Incertae Sedis</taxon>
        <taxon>Exiguobacterium</taxon>
    </lineage>
</organism>
<name>A0ABT2KWE5_9BACL</name>
<proteinExistence type="predicted"/>
<feature type="compositionally biased region" description="Acidic residues" evidence="1">
    <location>
        <begin position="24"/>
        <end position="48"/>
    </location>
</feature>
<reference evidence="2 3" key="1">
    <citation type="submission" date="2022-07" db="EMBL/GenBank/DDBJ databases">
        <title>Genomic and pangenome structural analysis of the polyextremophile Exiguobacterium.</title>
        <authorList>
            <person name="Shen L."/>
        </authorList>
    </citation>
    <scope>NUCLEOTIDE SEQUENCE [LARGE SCALE GENOMIC DNA]</scope>
    <source>
        <strain evidence="2 3">12_1</strain>
    </source>
</reference>
<evidence type="ECO:0008006" key="4">
    <source>
        <dbReference type="Google" id="ProtNLM"/>
    </source>
</evidence>
<accession>A0ABT2KWE5</accession>
<dbReference type="PROSITE" id="PS51257">
    <property type="entry name" value="PROKAR_LIPOPROTEIN"/>
    <property type="match status" value="1"/>
</dbReference>
<comment type="caution">
    <text evidence="2">The sequence shown here is derived from an EMBL/GenBank/DDBJ whole genome shotgun (WGS) entry which is preliminary data.</text>
</comment>
<dbReference type="RefSeq" id="WP_214843611.1">
    <property type="nucleotide sequence ID" value="NZ_JANIEK010000021.1"/>
</dbReference>
<sequence>MKRKGTLAASLLATGIILGACGGADEEPMDNNDTEMQNDMEDTEENDD</sequence>
<dbReference type="Proteomes" id="UP001206821">
    <property type="component" value="Unassembled WGS sequence"/>
</dbReference>
<gene>
    <name evidence="2" type="ORF">NQG31_06820</name>
</gene>
<feature type="region of interest" description="Disordered" evidence="1">
    <location>
        <begin position="22"/>
        <end position="48"/>
    </location>
</feature>
<evidence type="ECO:0000313" key="3">
    <source>
        <dbReference type="Proteomes" id="UP001206821"/>
    </source>
</evidence>